<dbReference type="GO" id="GO:0016020">
    <property type="term" value="C:membrane"/>
    <property type="evidence" value="ECO:0007669"/>
    <property type="project" value="UniProtKB-SubCell"/>
</dbReference>
<dbReference type="PANTHER" id="PTHR46974:SF1">
    <property type="entry name" value="MITOCHONDRIAL GTP_GDP CARRIER PROTEIN 1"/>
    <property type="match status" value="1"/>
</dbReference>
<dbReference type="eggNOG" id="KOG0750">
    <property type="taxonomic scope" value="Eukaryota"/>
</dbReference>
<dbReference type="SUPFAM" id="SSF103506">
    <property type="entry name" value="Mitochondrial carrier"/>
    <property type="match status" value="1"/>
</dbReference>
<dbReference type="STRING" id="764103.G7DXC5"/>
<dbReference type="InParanoid" id="G7DXC5"/>
<dbReference type="RefSeq" id="XP_014569895.1">
    <property type="nucleotide sequence ID" value="XM_014714409.1"/>
</dbReference>
<proteinExistence type="inferred from homology"/>
<dbReference type="FunCoup" id="G7DXC5">
    <property type="interactions" value="171"/>
</dbReference>
<feature type="repeat" description="Solcar" evidence="5">
    <location>
        <begin position="214"/>
        <end position="296"/>
    </location>
</feature>
<feature type="transmembrane region" description="Helical" evidence="7">
    <location>
        <begin position="339"/>
        <end position="358"/>
    </location>
</feature>
<keyword evidence="4 5" id="KW-0472">Membrane</keyword>
<evidence type="ECO:0000256" key="1">
    <source>
        <dbReference type="ARBA" id="ARBA00004141"/>
    </source>
</evidence>
<accession>G7DXC5</accession>
<comment type="similarity">
    <text evidence="6">Belongs to the mitochondrial carrier (TC 2.A.29) family.</text>
</comment>
<dbReference type="InterPro" id="IPR018108">
    <property type="entry name" value="MCP_transmembrane"/>
</dbReference>
<evidence type="ECO:0000256" key="7">
    <source>
        <dbReference type="SAM" id="Phobius"/>
    </source>
</evidence>
<dbReference type="EMBL" id="BABT02000061">
    <property type="protein sequence ID" value="GAA95235.1"/>
    <property type="molecule type" value="Genomic_DNA"/>
</dbReference>
<dbReference type="InterPro" id="IPR023395">
    <property type="entry name" value="MCP_dom_sf"/>
</dbReference>
<reference evidence="8 9" key="2">
    <citation type="journal article" date="2012" name="Open Biol.">
        <title>Characteristics of nucleosomes and linker DNA regions on the genome of the basidiomycete Mixia osmundae revealed by mono- and dinucleosome mapping.</title>
        <authorList>
            <person name="Nishida H."/>
            <person name="Kondo S."/>
            <person name="Matsumoto T."/>
            <person name="Suzuki Y."/>
            <person name="Yoshikawa H."/>
            <person name="Taylor T.D."/>
            <person name="Sugiyama J."/>
        </authorList>
    </citation>
    <scope>NUCLEOTIDE SEQUENCE [LARGE SCALE GENOMIC DNA]</scope>
    <source>
        <strain evidence="9">CBS 9802 / IAM 14324 / JCM 22182 / KY 12970</strain>
    </source>
</reference>
<dbReference type="OrthoDB" id="409947at2759"/>
<dbReference type="Gene3D" id="1.50.40.10">
    <property type="entry name" value="Mitochondrial carrier domain"/>
    <property type="match status" value="1"/>
</dbReference>
<evidence type="ECO:0008006" key="10">
    <source>
        <dbReference type="Google" id="ProtNLM"/>
    </source>
</evidence>
<dbReference type="PROSITE" id="PS50920">
    <property type="entry name" value="SOLCAR"/>
    <property type="match status" value="1"/>
</dbReference>
<evidence type="ECO:0000256" key="6">
    <source>
        <dbReference type="RuleBase" id="RU000488"/>
    </source>
</evidence>
<name>G7DXC5_MIXOS</name>
<evidence type="ECO:0000256" key="2">
    <source>
        <dbReference type="ARBA" id="ARBA00022692"/>
    </source>
</evidence>
<keyword evidence="9" id="KW-1185">Reference proteome</keyword>
<dbReference type="HOGENOM" id="CLU_053371_0_0_1"/>
<dbReference type="GO" id="GO:0005739">
    <property type="term" value="C:mitochondrion"/>
    <property type="evidence" value="ECO:0007669"/>
    <property type="project" value="TreeGrafter"/>
</dbReference>
<organism evidence="8 9">
    <name type="scientific">Mixia osmundae (strain CBS 9802 / IAM 14324 / JCM 22182 / KY 12970)</name>
    <dbReference type="NCBI Taxonomy" id="764103"/>
    <lineage>
        <taxon>Eukaryota</taxon>
        <taxon>Fungi</taxon>
        <taxon>Dikarya</taxon>
        <taxon>Basidiomycota</taxon>
        <taxon>Pucciniomycotina</taxon>
        <taxon>Mixiomycetes</taxon>
        <taxon>Mixiales</taxon>
        <taxon>Mixiaceae</taxon>
        <taxon>Mixia</taxon>
    </lineage>
</organism>
<dbReference type="Pfam" id="PF00153">
    <property type="entry name" value="Mito_carr"/>
    <property type="match status" value="2"/>
</dbReference>
<sequence length="424" mass="45942">MSPMPAASGASKKDSGLARTLGSATAGIAELTVFHSVDTVAKRLMSNKTSVKDQGFNKVVFREFASASAGRKFLSLFPGIGYAAGYKITQRIYKYAGQPYVNDYLNANYRGSFVGIFGEKNGKAMMQATAGSIIGIGEIWLLPLDRLKIIRQTNPEVLQGRGLFKLIADEGLGLYKGAGWTAARNAPGSFALFGASAATKDFMGITDYSKATWTQNFIASIAGSVASIGISQPIDLIKTRIQNQDFKTGTGGVVIIKDLIKNEGFSAFFKGFVPKVLVVGPKLVFSFTVAQSMIPMFTNMVRCVSLNGARLIVQNLDRVYDDLQQSQGNTSHGRRTCTVFFIVCSTTACLLVTFLSVLSRLTYALCTSFNGARSEMSLSLVRVLGRFVFKDIEASQARKVYSSLCFAALDDGLHLLFECLEIFL</sequence>
<dbReference type="GO" id="GO:0001409">
    <property type="term" value="F:guanine nucleotide transmembrane transporter activity"/>
    <property type="evidence" value="ECO:0007669"/>
    <property type="project" value="TreeGrafter"/>
</dbReference>
<evidence type="ECO:0000256" key="5">
    <source>
        <dbReference type="PROSITE-ProRule" id="PRU00282"/>
    </source>
</evidence>
<evidence type="ECO:0000313" key="9">
    <source>
        <dbReference type="Proteomes" id="UP000009131"/>
    </source>
</evidence>
<keyword evidence="2 5" id="KW-0812">Transmembrane</keyword>
<reference evidence="8 9" key="1">
    <citation type="journal article" date="2011" name="J. Gen. Appl. Microbiol.">
        <title>Draft genome sequencing of the enigmatic basidiomycete Mixia osmundae.</title>
        <authorList>
            <person name="Nishida H."/>
            <person name="Nagatsuka Y."/>
            <person name="Sugiyama J."/>
        </authorList>
    </citation>
    <scope>NUCLEOTIDE SEQUENCE [LARGE SCALE GENOMIC DNA]</scope>
    <source>
        <strain evidence="9">CBS 9802 / IAM 14324 / JCM 22182 / KY 12970</strain>
    </source>
</reference>
<comment type="subcellular location">
    <subcellularLocation>
        <location evidence="1">Membrane</location>
        <topology evidence="1">Multi-pass membrane protein</topology>
    </subcellularLocation>
</comment>
<dbReference type="AlphaFoldDB" id="G7DXC5"/>
<keyword evidence="6" id="KW-0813">Transport</keyword>
<evidence type="ECO:0000313" key="8">
    <source>
        <dbReference type="EMBL" id="GAA95235.1"/>
    </source>
</evidence>
<gene>
    <name evidence="8" type="primary">Mo01891</name>
    <name evidence="8" type="ORF">E5Q_01891</name>
</gene>
<protein>
    <recommendedName>
        <fullName evidence="10">Mitochondrial carrier protein</fullName>
    </recommendedName>
</protein>
<comment type="caution">
    <text evidence="8">The sequence shown here is derived from an EMBL/GenBank/DDBJ whole genome shotgun (WGS) entry which is preliminary data.</text>
</comment>
<evidence type="ECO:0000256" key="3">
    <source>
        <dbReference type="ARBA" id="ARBA00022989"/>
    </source>
</evidence>
<evidence type="ECO:0000256" key="4">
    <source>
        <dbReference type="ARBA" id="ARBA00023136"/>
    </source>
</evidence>
<dbReference type="PANTHER" id="PTHR46974">
    <property type="entry name" value="MITOCHONDRIAL GTP/GDP CARRIER PROTEIN 1"/>
    <property type="match status" value="1"/>
</dbReference>
<dbReference type="InterPro" id="IPR053042">
    <property type="entry name" value="Mito_GTP/GDP_Carrier"/>
</dbReference>
<dbReference type="OMA" id="IGIGEIW"/>
<dbReference type="Proteomes" id="UP000009131">
    <property type="component" value="Unassembled WGS sequence"/>
</dbReference>
<keyword evidence="3 7" id="KW-1133">Transmembrane helix</keyword>